<dbReference type="InterPro" id="IPR012863">
    <property type="entry name" value="DUF1636"/>
</dbReference>
<reference evidence="1 2" key="1">
    <citation type="submission" date="2015-07" db="EMBL/GenBank/DDBJ databases">
        <authorList>
            <person name="Noorani M."/>
        </authorList>
    </citation>
    <scope>NUCLEOTIDE SEQUENCE [LARGE SCALE GENOMIC DNA]</scope>
    <source>
        <strain evidence="1 2">CECT 5088</strain>
    </source>
</reference>
<protein>
    <submittedName>
        <fullName evidence="1">Putative metal-binding protein</fullName>
    </submittedName>
</protein>
<gene>
    <name evidence="1" type="ORF">JAN5088_02558</name>
</gene>
<keyword evidence="2" id="KW-1185">Reference proteome</keyword>
<sequence>MPTTITICDTCKRDGWTAGTELSDGEALAALVEAAAQGIDGVQTRRHSCLMGCSGACNIALQAPGKMAYTLGRFDPTAEAAQGIVDYARMHAQTDTGVVPFRQWPPAIKGHFVTRHPPLPA</sequence>
<dbReference type="AlphaFoldDB" id="A0A0M6XSY2"/>
<dbReference type="RefSeq" id="WP_055683143.1">
    <property type="nucleotide sequence ID" value="NZ_CXPG01000020.1"/>
</dbReference>
<proteinExistence type="predicted"/>
<dbReference type="Pfam" id="PF07845">
    <property type="entry name" value="DUF1636"/>
    <property type="match status" value="1"/>
</dbReference>
<name>A0A0M6XSY2_9RHOB</name>
<dbReference type="Proteomes" id="UP000048908">
    <property type="component" value="Unassembled WGS sequence"/>
</dbReference>
<evidence type="ECO:0000313" key="1">
    <source>
        <dbReference type="EMBL" id="CTQ33772.1"/>
    </source>
</evidence>
<organism evidence="1 2">
    <name type="scientific">Jannaschia rubra</name>
    <dbReference type="NCBI Taxonomy" id="282197"/>
    <lineage>
        <taxon>Bacteria</taxon>
        <taxon>Pseudomonadati</taxon>
        <taxon>Pseudomonadota</taxon>
        <taxon>Alphaproteobacteria</taxon>
        <taxon>Rhodobacterales</taxon>
        <taxon>Roseobacteraceae</taxon>
        <taxon>Jannaschia</taxon>
    </lineage>
</organism>
<dbReference type="EMBL" id="CXPG01000020">
    <property type="protein sequence ID" value="CTQ33772.1"/>
    <property type="molecule type" value="Genomic_DNA"/>
</dbReference>
<accession>A0A0M6XSY2</accession>
<dbReference type="STRING" id="282197.SAMN04488517_102608"/>
<dbReference type="OrthoDB" id="424426at2"/>
<evidence type="ECO:0000313" key="2">
    <source>
        <dbReference type="Proteomes" id="UP000048908"/>
    </source>
</evidence>